<comment type="caution">
    <text evidence="1">The sequence shown here is derived from an EMBL/GenBank/DDBJ whole genome shotgun (WGS) entry which is preliminary data.</text>
</comment>
<dbReference type="AlphaFoldDB" id="A0A8T1CYI5"/>
<organism evidence="1 2">
    <name type="scientific">Phytophthora cactorum</name>
    <dbReference type="NCBI Taxonomy" id="29920"/>
    <lineage>
        <taxon>Eukaryota</taxon>
        <taxon>Sar</taxon>
        <taxon>Stramenopiles</taxon>
        <taxon>Oomycota</taxon>
        <taxon>Peronosporomycetes</taxon>
        <taxon>Peronosporales</taxon>
        <taxon>Peronosporaceae</taxon>
        <taxon>Phytophthora</taxon>
    </lineage>
</organism>
<gene>
    <name evidence="1" type="ORF">PC115_g6526</name>
</gene>
<dbReference type="EMBL" id="RCMI01000146">
    <property type="protein sequence ID" value="KAG2930413.1"/>
    <property type="molecule type" value="Genomic_DNA"/>
</dbReference>
<reference evidence="1" key="1">
    <citation type="submission" date="2018-10" db="EMBL/GenBank/DDBJ databases">
        <title>Effector identification in a new, highly contiguous assembly of the strawberry crown rot pathogen Phytophthora cactorum.</title>
        <authorList>
            <person name="Armitage A.D."/>
            <person name="Nellist C.F."/>
            <person name="Bates H."/>
            <person name="Vickerstaff R.J."/>
            <person name="Harrison R.J."/>
        </authorList>
    </citation>
    <scope>NUCLEOTIDE SEQUENCE</scope>
    <source>
        <strain evidence="1">4032</strain>
    </source>
</reference>
<evidence type="ECO:0000313" key="1">
    <source>
        <dbReference type="EMBL" id="KAG2930413.1"/>
    </source>
</evidence>
<evidence type="ECO:0000313" key="2">
    <source>
        <dbReference type="Proteomes" id="UP000774804"/>
    </source>
</evidence>
<dbReference type="Proteomes" id="UP000774804">
    <property type="component" value="Unassembled WGS sequence"/>
</dbReference>
<proteinExistence type="predicted"/>
<protein>
    <submittedName>
        <fullName evidence="1">Uncharacterized protein</fullName>
    </submittedName>
</protein>
<name>A0A8T1CYI5_9STRA</name>
<accession>A0A8T1CYI5</accession>
<sequence>MTPVVVQAPAYAHGYANTYNPGFTPGPVYGGPVYVKRCPMLENITGTMEVAMHATEEAKSLVETSRQNARHL</sequence>